<feature type="compositionally biased region" description="Low complexity" evidence="2">
    <location>
        <begin position="268"/>
        <end position="277"/>
    </location>
</feature>
<gene>
    <name evidence="4" type="ORF">F7D08_0326</name>
</gene>
<dbReference type="InterPro" id="IPR008984">
    <property type="entry name" value="SMAD_FHA_dom_sf"/>
</dbReference>
<dbReference type="EMBL" id="WBVS01000001">
    <property type="protein sequence ID" value="KAB7789374.1"/>
    <property type="molecule type" value="Genomic_DNA"/>
</dbReference>
<evidence type="ECO:0000256" key="2">
    <source>
        <dbReference type="SAM" id="MobiDB-lite"/>
    </source>
</evidence>
<feature type="domain" description="FHA" evidence="3">
    <location>
        <begin position="22"/>
        <end position="77"/>
    </location>
</feature>
<dbReference type="RefSeq" id="WP_152208977.1">
    <property type="nucleotide sequence ID" value="NZ_WBVS01000001.1"/>
</dbReference>
<dbReference type="AlphaFoldDB" id="A0A6I1GCM2"/>
<name>A0A6I1GCM2_9BIFI</name>
<feature type="compositionally biased region" description="Polar residues" evidence="2">
    <location>
        <begin position="346"/>
        <end position="374"/>
    </location>
</feature>
<protein>
    <submittedName>
        <fullName evidence="4">Forkhead-associated protein</fullName>
    </submittedName>
</protein>
<dbReference type="Proteomes" id="UP000468413">
    <property type="component" value="Unassembled WGS sequence"/>
</dbReference>
<dbReference type="SUPFAM" id="SSF49879">
    <property type="entry name" value="SMAD/FHA domain"/>
    <property type="match status" value="1"/>
</dbReference>
<keyword evidence="1" id="KW-0597">Phosphoprotein</keyword>
<comment type="caution">
    <text evidence="4">The sequence shown here is derived from an EMBL/GenBank/DDBJ whole genome shotgun (WGS) entry which is preliminary data.</text>
</comment>
<evidence type="ECO:0000313" key="5">
    <source>
        <dbReference type="Proteomes" id="UP000468413"/>
    </source>
</evidence>
<dbReference type="Pfam" id="PF25591">
    <property type="entry name" value="LRV_2"/>
    <property type="match status" value="1"/>
</dbReference>
<dbReference type="InterPro" id="IPR000253">
    <property type="entry name" value="FHA_dom"/>
</dbReference>
<dbReference type="InterPro" id="IPR057893">
    <property type="entry name" value="LRV_2"/>
</dbReference>
<sequence length="523" mass="55954">MSEWTVRINGVDQVSVKPGNSLEIGRKPLRPLAADGAQRLDVTDQTKSMSKRHVLFTVNENGSASVRDLGSTNGSYVVRDNGDLLRLPPNADFLLPSSPMRMQFGDVPADFIRIDEPSLSEQQPVPDLFGYAASDAPQEPDAADMSVDDILDLRAGEPTAIFSADSVKHKVDELEIGSLNIVQLNQKPEEPDLPRDLFADAEAKQQEEEEQRKAKEAMAAVALPDPVEPEPKPALRPGIRISGLVPVDAIAHPAHVQPHVTILADPAQAEPATAPTEPTEPKHVEPETPAVPEETSDAQEPSQLPAAAGAADAVEESAERQSEQSQTVDAAVEPHVSESVDDGVRTAQTAADQAEVSTAQQGEAEQPDSQNTNPALVFEPIGDTAHESADGTVGASDESASAASNATATAAVVMNDTDMDENGGYKPAFEPGSVFDRVAKGELKAQEPVVEVDGLNSNDAKTTQDFSLQFEIARHPELLAFLAMNPYLYDDMYAWLAARGEADIDEALAHNKGYQEYREAVGK</sequence>
<evidence type="ECO:0000256" key="1">
    <source>
        <dbReference type="ARBA" id="ARBA00022553"/>
    </source>
</evidence>
<dbReference type="Pfam" id="PF00498">
    <property type="entry name" value="FHA"/>
    <property type="match status" value="1"/>
</dbReference>
<feature type="compositionally biased region" description="Basic and acidic residues" evidence="2">
    <location>
        <begin position="203"/>
        <end position="216"/>
    </location>
</feature>
<dbReference type="PROSITE" id="PS50006">
    <property type="entry name" value="FHA_DOMAIN"/>
    <property type="match status" value="1"/>
</dbReference>
<keyword evidence="5" id="KW-1185">Reference proteome</keyword>
<organism evidence="4 5">
    <name type="scientific">Bifidobacterium cebidarum</name>
    <dbReference type="NCBI Taxonomy" id="2650773"/>
    <lineage>
        <taxon>Bacteria</taxon>
        <taxon>Bacillati</taxon>
        <taxon>Actinomycetota</taxon>
        <taxon>Actinomycetes</taxon>
        <taxon>Bifidobacteriales</taxon>
        <taxon>Bifidobacteriaceae</taxon>
        <taxon>Bifidobacterium</taxon>
    </lineage>
</organism>
<proteinExistence type="predicted"/>
<feature type="region of interest" description="Disordered" evidence="2">
    <location>
        <begin position="203"/>
        <end position="235"/>
    </location>
</feature>
<accession>A0A6I1GCM2</accession>
<evidence type="ECO:0000313" key="4">
    <source>
        <dbReference type="EMBL" id="KAB7789374.1"/>
    </source>
</evidence>
<evidence type="ECO:0000259" key="3">
    <source>
        <dbReference type="PROSITE" id="PS50006"/>
    </source>
</evidence>
<feature type="compositionally biased region" description="Basic and acidic residues" evidence="2">
    <location>
        <begin position="335"/>
        <end position="344"/>
    </location>
</feature>
<feature type="region of interest" description="Disordered" evidence="2">
    <location>
        <begin position="268"/>
        <end position="376"/>
    </location>
</feature>
<reference evidence="4 5" key="1">
    <citation type="submission" date="2019-09" db="EMBL/GenBank/DDBJ databases">
        <title>Characterization of the phylogenetic diversity of two novel species belonging to the genus Bifidobacterium: Bifidobacterium cebidarum sp. nov. and Bifidobacterium leontopitheci sp. nov.</title>
        <authorList>
            <person name="Lugli G.A."/>
            <person name="Duranti S."/>
            <person name="Milani C."/>
            <person name="Turroni F."/>
            <person name="Ventura M."/>
        </authorList>
    </citation>
    <scope>NUCLEOTIDE SEQUENCE [LARGE SCALE GENOMIC DNA]</scope>
    <source>
        <strain evidence="4 5">LMG 31469</strain>
    </source>
</reference>
<dbReference type="Gene3D" id="2.60.200.20">
    <property type="match status" value="1"/>
</dbReference>